<dbReference type="SUPFAM" id="SSF51445">
    <property type="entry name" value="(Trans)glycosidases"/>
    <property type="match status" value="1"/>
</dbReference>
<feature type="non-terminal residue" evidence="7">
    <location>
        <position position="421"/>
    </location>
</feature>
<comment type="similarity">
    <text evidence="1 5">Belongs to the glycosyl hydrolase 1 family.</text>
</comment>
<dbReference type="PANTHER" id="PTHR10353">
    <property type="entry name" value="GLYCOSYL HYDROLASE"/>
    <property type="match status" value="1"/>
</dbReference>
<sequence length="421" mass="50119">MKPKEKALKFPKGFLWGSSTSAYQVEGGIINEWSEWEKKNAGRLAGQAKNYWQPWQIKKFPEILNRENYICGRACDHYNKYKEDFDLLSEFGHNAHRLSLEWSRIEPRPGEFDDKELAHYKEVILDLKKRGIEPFITISHWTNPVWIAAIGGWENKESIAYFSGYVKKVAEEYKDLVKFWQPINEPGTYIGLSYIQGSFPPRVKSFWQANKAFKNIMESYRQSYNIIHGIIKEAQVGMSHYAVYNVPYKNKLKNKIILKPIDYIRNWRFLDSIKNHFDFIGIQYYHTDVLNLKFGLGRWGPIETKNPNRIVSDLGWDIFPRGIYYLLKKASKYEKPIYITENGLADRDDKKREWFIKRHLYWVHRAIHEGVDVRGFFYWSLLDNFEWDKGFWPRFGLVAVDYKTLERKIRPSAWKYAEICK</sequence>
<dbReference type="PROSITE" id="PS00653">
    <property type="entry name" value="GLYCOSYL_HYDROL_F1_2"/>
    <property type="match status" value="1"/>
</dbReference>
<gene>
    <name evidence="7" type="ORF">COS18_02570</name>
</gene>
<evidence type="ECO:0000313" key="8">
    <source>
        <dbReference type="Proteomes" id="UP000228896"/>
    </source>
</evidence>
<keyword evidence="2 6" id="KW-0378">Hydrolase</keyword>
<evidence type="ECO:0000256" key="4">
    <source>
        <dbReference type="PROSITE-ProRule" id="PRU10055"/>
    </source>
</evidence>
<dbReference type="InterPro" id="IPR001360">
    <property type="entry name" value="Glyco_hydro_1"/>
</dbReference>
<evidence type="ECO:0000256" key="5">
    <source>
        <dbReference type="RuleBase" id="RU003690"/>
    </source>
</evidence>
<dbReference type="EMBL" id="PETS01000057">
    <property type="protein sequence ID" value="PIV51545.1"/>
    <property type="molecule type" value="Genomic_DNA"/>
</dbReference>
<feature type="active site" description="Nucleophile" evidence="4">
    <location>
        <position position="341"/>
    </location>
</feature>
<dbReference type="AlphaFoldDB" id="A0A2M7DP44"/>
<dbReference type="GO" id="GO:0005975">
    <property type="term" value="P:carbohydrate metabolic process"/>
    <property type="evidence" value="ECO:0007669"/>
    <property type="project" value="InterPro"/>
</dbReference>
<evidence type="ECO:0000256" key="2">
    <source>
        <dbReference type="ARBA" id="ARBA00022801"/>
    </source>
</evidence>
<dbReference type="PRINTS" id="PR00131">
    <property type="entry name" value="GLHYDRLASE1"/>
</dbReference>
<dbReference type="PROSITE" id="PS00572">
    <property type="entry name" value="GLYCOSYL_HYDROL_F1_1"/>
    <property type="match status" value="1"/>
</dbReference>
<dbReference type="GO" id="GO:0008422">
    <property type="term" value="F:beta-glucosidase activity"/>
    <property type="evidence" value="ECO:0007669"/>
    <property type="project" value="TreeGrafter"/>
</dbReference>
<dbReference type="Proteomes" id="UP000228896">
    <property type="component" value="Unassembled WGS sequence"/>
</dbReference>
<dbReference type="InterPro" id="IPR017853">
    <property type="entry name" value="GH"/>
</dbReference>
<evidence type="ECO:0000256" key="1">
    <source>
        <dbReference type="ARBA" id="ARBA00010838"/>
    </source>
</evidence>
<dbReference type="Gene3D" id="3.20.20.80">
    <property type="entry name" value="Glycosidases"/>
    <property type="match status" value="1"/>
</dbReference>
<comment type="caution">
    <text evidence="7">The sequence shown here is derived from an EMBL/GenBank/DDBJ whole genome shotgun (WGS) entry which is preliminary data.</text>
</comment>
<keyword evidence="3 6" id="KW-0326">Glycosidase</keyword>
<evidence type="ECO:0000256" key="6">
    <source>
        <dbReference type="RuleBase" id="RU004468"/>
    </source>
</evidence>
<proteinExistence type="inferred from homology"/>
<accession>A0A2M7DP44</accession>
<dbReference type="InterPro" id="IPR033132">
    <property type="entry name" value="GH_1_N_CS"/>
</dbReference>
<evidence type="ECO:0000256" key="3">
    <source>
        <dbReference type="ARBA" id="ARBA00023295"/>
    </source>
</evidence>
<dbReference type="InterPro" id="IPR018120">
    <property type="entry name" value="Glyco_hydro_1_AS"/>
</dbReference>
<reference evidence="8" key="1">
    <citation type="submission" date="2017-09" db="EMBL/GenBank/DDBJ databases">
        <title>Depth-based differentiation of microbial function through sediment-hosted aquifers and enrichment of novel symbionts in the deep terrestrial subsurface.</title>
        <authorList>
            <person name="Probst A.J."/>
            <person name="Ladd B."/>
            <person name="Jarett J.K."/>
            <person name="Geller-Mcgrath D.E."/>
            <person name="Sieber C.M.K."/>
            <person name="Emerson J.B."/>
            <person name="Anantharaman K."/>
            <person name="Thomas B.C."/>
            <person name="Malmstrom R."/>
            <person name="Stieglmeier M."/>
            <person name="Klingl A."/>
            <person name="Woyke T."/>
            <person name="Ryan C.M."/>
            <person name="Banfield J.F."/>
        </authorList>
    </citation>
    <scope>NUCLEOTIDE SEQUENCE [LARGE SCALE GENOMIC DNA]</scope>
</reference>
<evidence type="ECO:0000313" key="7">
    <source>
        <dbReference type="EMBL" id="PIV51545.1"/>
    </source>
</evidence>
<organism evidence="7 8">
    <name type="scientific">Candidatus Falkowbacteria bacterium CG02_land_8_20_14_3_00_36_14</name>
    <dbReference type="NCBI Taxonomy" id="1974560"/>
    <lineage>
        <taxon>Bacteria</taxon>
        <taxon>Candidatus Falkowiibacteriota</taxon>
    </lineage>
</organism>
<protein>
    <submittedName>
        <fullName evidence="7">Glycoside hydrolase family 1 protein</fullName>
    </submittedName>
</protein>
<name>A0A2M7DP44_9BACT</name>
<dbReference type="Pfam" id="PF00232">
    <property type="entry name" value="Glyco_hydro_1"/>
    <property type="match status" value="2"/>
</dbReference>
<dbReference type="PANTHER" id="PTHR10353:SF209">
    <property type="entry name" value="GALACTOLIPID GALACTOSYLTRANSFERASE SFR2, CHLOROPLASTIC"/>
    <property type="match status" value="1"/>
</dbReference>